<proteinExistence type="predicted"/>
<evidence type="ECO:0000313" key="3">
    <source>
        <dbReference type="Proteomes" id="UP000024635"/>
    </source>
</evidence>
<gene>
    <name evidence="2" type="primary">Acey_s0090.g2330</name>
    <name evidence="2" type="synonym">Acey-sel-2</name>
    <name evidence="2" type="ORF">Y032_0090g2330</name>
</gene>
<reference evidence="3" key="1">
    <citation type="journal article" date="2015" name="Nat. Genet.">
        <title>The genome and transcriptome of the zoonotic hookworm Ancylostoma ceylanicum identify infection-specific gene families.</title>
        <authorList>
            <person name="Schwarz E.M."/>
            <person name="Hu Y."/>
            <person name="Antoshechkin I."/>
            <person name="Miller M.M."/>
            <person name="Sternberg P.W."/>
            <person name="Aroian R.V."/>
        </authorList>
    </citation>
    <scope>NUCLEOTIDE SEQUENCE</scope>
    <source>
        <strain evidence="3">HY135</strain>
    </source>
</reference>
<comment type="caution">
    <text evidence="2">The sequence shown here is derived from an EMBL/GenBank/DDBJ whole genome shotgun (WGS) entry which is preliminary data.</text>
</comment>
<dbReference type="OrthoDB" id="26681at2759"/>
<feature type="compositionally biased region" description="Basic and acidic residues" evidence="1">
    <location>
        <begin position="16"/>
        <end position="26"/>
    </location>
</feature>
<accession>A0A016TMR3</accession>
<dbReference type="EMBL" id="JARK01001426">
    <property type="protein sequence ID" value="EYC03947.1"/>
    <property type="molecule type" value="Genomic_DNA"/>
</dbReference>
<protein>
    <submittedName>
        <fullName evidence="2">Uncharacterized protein</fullName>
    </submittedName>
</protein>
<keyword evidence="3" id="KW-1185">Reference proteome</keyword>
<name>A0A016TMR3_9BILA</name>
<evidence type="ECO:0000313" key="2">
    <source>
        <dbReference type="EMBL" id="EYC03947.1"/>
    </source>
</evidence>
<dbReference type="AlphaFoldDB" id="A0A016TMR3"/>
<sequence length="72" mass="7584">MNISAAVGESSWRVPADTRTRTDGAERGCSATSDNQSTVDIAPPLSLPTCSIIYKCIFSATASCHFMASQVT</sequence>
<feature type="region of interest" description="Disordered" evidence="1">
    <location>
        <begin position="1"/>
        <end position="35"/>
    </location>
</feature>
<evidence type="ECO:0000256" key="1">
    <source>
        <dbReference type="SAM" id="MobiDB-lite"/>
    </source>
</evidence>
<dbReference type="Proteomes" id="UP000024635">
    <property type="component" value="Unassembled WGS sequence"/>
</dbReference>
<organism evidence="2 3">
    <name type="scientific">Ancylostoma ceylanicum</name>
    <dbReference type="NCBI Taxonomy" id="53326"/>
    <lineage>
        <taxon>Eukaryota</taxon>
        <taxon>Metazoa</taxon>
        <taxon>Ecdysozoa</taxon>
        <taxon>Nematoda</taxon>
        <taxon>Chromadorea</taxon>
        <taxon>Rhabditida</taxon>
        <taxon>Rhabditina</taxon>
        <taxon>Rhabditomorpha</taxon>
        <taxon>Strongyloidea</taxon>
        <taxon>Ancylostomatidae</taxon>
        <taxon>Ancylostomatinae</taxon>
        <taxon>Ancylostoma</taxon>
    </lineage>
</organism>